<organism evidence="9 10">
    <name type="scientific">Alteromonas stellipolaris</name>
    <dbReference type="NCBI Taxonomy" id="233316"/>
    <lineage>
        <taxon>Bacteria</taxon>
        <taxon>Pseudomonadati</taxon>
        <taxon>Pseudomonadota</taxon>
        <taxon>Gammaproteobacteria</taxon>
        <taxon>Alteromonadales</taxon>
        <taxon>Alteromonadaceae</taxon>
        <taxon>Alteromonas/Salinimonas group</taxon>
        <taxon>Alteromonas</taxon>
    </lineage>
</organism>
<dbReference type="InterPro" id="IPR004089">
    <property type="entry name" value="MCPsignal_dom"/>
</dbReference>
<proteinExistence type="predicted"/>
<evidence type="ECO:0000256" key="2">
    <source>
        <dbReference type="ARBA" id="ARBA00022692"/>
    </source>
</evidence>
<keyword evidence="5 6" id="KW-0807">Transducer</keyword>
<gene>
    <name evidence="9" type="ORF">Q4527_15330</name>
</gene>
<dbReference type="GO" id="GO:0006935">
    <property type="term" value="P:chemotaxis"/>
    <property type="evidence" value="ECO:0007669"/>
    <property type="project" value="UniProtKB-ARBA"/>
</dbReference>
<dbReference type="SUPFAM" id="SSF58104">
    <property type="entry name" value="Methyl-accepting chemotaxis protein (MCP) signaling domain"/>
    <property type="match status" value="1"/>
</dbReference>
<dbReference type="RefSeq" id="WP_303538702.1">
    <property type="nucleotide sequence ID" value="NZ_JAUOQI010000012.1"/>
</dbReference>
<evidence type="ECO:0000256" key="3">
    <source>
        <dbReference type="ARBA" id="ARBA00022989"/>
    </source>
</evidence>
<dbReference type="PANTHER" id="PTHR32089:SF119">
    <property type="entry name" value="METHYL-ACCEPTING CHEMOTAXIS PROTEIN CTPL"/>
    <property type="match status" value="1"/>
</dbReference>
<feature type="transmembrane region" description="Helical" evidence="7">
    <location>
        <begin position="7"/>
        <end position="29"/>
    </location>
</feature>
<dbReference type="Proteomes" id="UP001170717">
    <property type="component" value="Unassembled WGS sequence"/>
</dbReference>
<evidence type="ECO:0000256" key="7">
    <source>
        <dbReference type="SAM" id="Phobius"/>
    </source>
</evidence>
<reference evidence="9" key="1">
    <citation type="submission" date="2023-07" db="EMBL/GenBank/DDBJ databases">
        <title>Genome content predicts the carbon catabolic preferences of heterotrophic bacteria.</title>
        <authorList>
            <person name="Gralka M."/>
        </authorList>
    </citation>
    <scope>NUCLEOTIDE SEQUENCE</scope>
    <source>
        <strain evidence="9">F2M12</strain>
    </source>
</reference>
<evidence type="ECO:0000256" key="5">
    <source>
        <dbReference type="ARBA" id="ARBA00023224"/>
    </source>
</evidence>
<dbReference type="AlphaFoldDB" id="A0AAW7Z7K6"/>
<evidence type="ECO:0000313" key="10">
    <source>
        <dbReference type="Proteomes" id="UP001170717"/>
    </source>
</evidence>
<dbReference type="EMBL" id="JAUOQI010000012">
    <property type="protein sequence ID" value="MDO6578776.1"/>
    <property type="molecule type" value="Genomic_DNA"/>
</dbReference>
<dbReference type="GO" id="GO:0016020">
    <property type="term" value="C:membrane"/>
    <property type="evidence" value="ECO:0007669"/>
    <property type="project" value="UniProtKB-SubCell"/>
</dbReference>
<sequence length="531" mass="56329">MLNTIKVRILTGYAGILLATLIAAVVLTLNNKQVTHQVDTFVSETLPALSTLDSVQSNSKQLVLIGYSLYGTTLSSNAFEEQKQVLVQNVDAGFNALGYMAGDTLKSQFNSLVLSMDSLQATMSASRVDWDRARDDLQLLNELASVFDNALIEVRNQVASKAGERSQAIGSQLQTSQFTIYLLVLILAAVAMAGFYSAKKQIAQPIEGMAEKLDSLAKSRNLVARLPEQSTHELCRMTNSIHGLVSVFQVGMKEVKGAVSGIEGAVNSLSTTTEQSSSSVDSLLTDITGLVNIMDSLESDMVESLQRSQTAASAAQDSAKQVDAGRVQVKETADAISDLANDIEQTASMLETLQVEGNNVSSVVKTIAEIADQTNLLALNAAIEAARAGDSGRGFAVVADEVRTLAVRTHQSTVEINTMLEKIVVSITSAVSTMSSNQNKAHDSVGLANDLVSTLEAGTQSILALVSVSEEAAVLAKHSQSQANEAKNGVNQFKSLGDRLSQNNRQVNDAAEDLSALANGLSANVNQFKIG</sequence>
<feature type="transmembrane region" description="Helical" evidence="7">
    <location>
        <begin position="178"/>
        <end position="196"/>
    </location>
</feature>
<keyword evidence="3 7" id="KW-1133">Transmembrane helix</keyword>
<name>A0AAW7Z7K6_9ALTE</name>
<evidence type="ECO:0000256" key="4">
    <source>
        <dbReference type="ARBA" id="ARBA00023136"/>
    </source>
</evidence>
<keyword evidence="2 7" id="KW-0812">Transmembrane</keyword>
<evidence type="ECO:0000256" key="1">
    <source>
        <dbReference type="ARBA" id="ARBA00004141"/>
    </source>
</evidence>
<comment type="caution">
    <text evidence="9">The sequence shown here is derived from an EMBL/GenBank/DDBJ whole genome shotgun (WGS) entry which is preliminary data.</text>
</comment>
<dbReference type="PANTHER" id="PTHR32089">
    <property type="entry name" value="METHYL-ACCEPTING CHEMOTAXIS PROTEIN MCPB"/>
    <property type="match status" value="1"/>
</dbReference>
<dbReference type="GO" id="GO:0007165">
    <property type="term" value="P:signal transduction"/>
    <property type="evidence" value="ECO:0007669"/>
    <property type="project" value="UniProtKB-KW"/>
</dbReference>
<feature type="domain" description="Methyl-accepting transducer" evidence="8">
    <location>
        <begin position="258"/>
        <end position="494"/>
    </location>
</feature>
<dbReference type="PROSITE" id="PS50111">
    <property type="entry name" value="CHEMOTAXIS_TRANSDUC_2"/>
    <property type="match status" value="1"/>
</dbReference>
<protein>
    <submittedName>
        <fullName evidence="9">Methyl-accepting chemotaxis protein</fullName>
    </submittedName>
</protein>
<dbReference type="Gene3D" id="1.10.287.950">
    <property type="entry name" value="Methyl-accepting chemotaxis protein"/>
    <property type="match status" value="1"/>
</dbReference>
<evidence type="ECO:0000259" key="8">
    <source>
        <dbReference type="PROSITE" id="PS50111"/>
    </source>
</evidence>
<evidence type="ECO:0000313" key="9">
    <source>
        <dbReference type="EMBL" id="MDO6578776.1"/>
    </source>
</evidence>
<keyword evidence="4 7" id="KW-0472">Membrane</keyword>
<dbReference type="Pfam" id="PF00015">
    <property type="entry name" value="MCPsignal"/>
    <property type="match status" value="1"/>
</dbReference>
<dbReference type="SMART" id="SM00283">
    <property type="entry name" value="MA"/>
    <property type="match status" value="1"/>
</dbReference>
<accession>A0AAW7Z7K6</accession>
<evidence type="ECO:0000256" key="6">
    <source>
        <dbReference type="PROSITE-ProRule" id="PRU00284"/>
    </source>
</evidence>
<comment type="subcellular location">
    <subcellularLocation>
        <location evidence="1">Membrane</location>
        <topology evidence="1">Multi-pass membrane protein</topology>
    </subcellularLocation>
</comment>